<accession>J3VT07</accession>
<sequence>MLLSGQETGLMLLFAMCGTLSTNSIKERTSHRVGNLLAIDPAQHSSQES</sequence>
<proteinExistence type="predicted"/>
<dbReference type="HOGENOM" id="CLU_3140556_0_0_6"/>
<gene>
    <name evidence="1" type="ORF">A359_07230</name>
</gene>
<evidence type="ECO:0000313" key="1">
    <source>
        <dbReference type="EMBL" id="AFP85096.1"/>
    </source>
</evidence>
<dbReference type="Proteomes" id="UP000003936">
    <property type="component" value="Chromosome"/>
</dbReference>
<dbReference type="KEGG" id="sect:A359_07230"/>
<reference evidence="1 2" key="1">
    <citation type="journal article" date="2012" name="Mol. Biol. Evol.">
        <title>Genome reduction and co-evolution between the primary and secondary bacterial symbionts of psyllids.</title>
        <authorList>
            <person name="Sloan D.B."/>
            <person name="Moran N.A."/>
        </authorList>
    </citation>
    <scope>NUCLEOTIDE SEQUENCE [LARGE SCALE GENOMIC DNA]</scope>
    <source>
        <strain evidence="1">Ceuc_S</strain>
    </source>
</reference>
<name>J3VT07_9ENTR</name>
<dbReference type="AlphaFoldDB" id="J3VT07"/>
<evidence type="ECO:0000313" key="2">
    <source>
        <dbReference type="Proteomes" id="UP000003936"/>
    </source>
</evidence>
<organism evidence="1 2">
    <name type="scientific">secondary endosymbiont of Ctenarytaina eucalypti</name>
    <dbReference type="NCBI Taxonomy" id="1199245"/>
    <lineage>
        <taxon>Bacteria</taxon>
        <taxon>Pseudomonadati</taxon>
        <taxon>Pseudomonadota</taxon>
        <taxon>Gammaproteobacteria</taxon>
        <taxon>Enterobacterales</taxon>
        <taxon>Enterobacteriaceae</taxon>
        <taxon>aphid secondary symbionts</taxon>
    </lineage>
</organism>
<dbReference type="EMBL" id="CP003546">
    <property type="protein sequence ID" value="AFP85096.1"/>
    <property type="molecule type" value="Genomic_DNA"/>
</dbReference>
<keyword evidence="2" id="KW-1185">Reference proteome</keyword>
<protein>
    <submittedName>
        <fullName evidence="1">Uncharacterized protein</fullName>
    </submittedName>
</protein>